<evidence type="ECO:0000313" key="2">
    <source>
        <dbReference type="Proteomes" id="UP000477782"/>
    </source>
</evidence>
<accession>A0A6M0QWL9</accession>
<dbReference type="Proteomes" id="UP000477782">
    <property type="component" value="Unassembled WGS sequence"/>
</dbReference>
<dbReference type="EMBL" id="JAAIVJ010000014">
    <property type="protein sequence ID" value="NEY91845.1"/>
    <property type="molecule type" value="Genomic_DNA"/>
</dbReference>
<evidence type="ECO:0000313" key="1">
    <source>
        <dbReference type="EMBL" id="NEY91845.1"/>
    </source>
</evidence>
<name>A0A6M0QWL9_9RHOB</name>
<organism evidence="1 2">
    <name type="scientific">Tabrizicola oligotrophica</name>
    <dbReference type="NCBI Taxonomy" id="2710650"/>
    <lineage>
        <taxon>Bacteria</taxon>
        <taxon>Pseudomonadati</taxon>
        <taxon>Pseudomonadota</taxon>
        <taxon>Alphaproteobacteria</taxon>
        <taxon>Rhodobacterales</taxon>
        <taxon>Paracoccaceae</taxon>
        <taxon>Tabrizicola</taxon>
    </lineage>
</organism>
<reference evidence="1 2" key="1">
    <citation type="submission" date="2020-02" db="EMBL/GenBank/DDBJ databases">
        <authorList>
            <person name="Chen W.-M."/>
        </authorList>
    </citation>
    <scope>NUCLEOTIDE SEQUENCE [LARGE SCALE GENOMIC DNA]</scope>
    <source>
        <strain evidence="1 2">KMS-5</strain>
    </source>
</reference>
<evidence type="ECO:0008006" key="3">
    <source>
        <dbReference type="Google" id="ProtNLM"/>
    </source>
</evidence>
<dbReference type="AlphaFoldDB" id="A0A6M0QWL9"/>
<sequence length="69" mass="7288">MHDRLIEARGILADPTRHPSSLVIIAARVVVGLTDDSAECAEAVDMLHARDPRPLHAIAASMLQHGGAA</sequence>
<protein>
    <recommendedName>
        <fullName evidence="3">ANTAR domain-containing protein</fullName>
    </recommendedName>
</protein>
<comment type="caution">
    <text evidence="1">The sequence shown here is derived from an EMBL/GenBank/DDBJ whole genome shotgun (WGS) entry which is preliminary data.</text>
</comment>
<proteinExistence type="predicted"/>
<gene>
    <name evidence="1" type="ORF">G4Z14_16260</name>
</gene>
<keyword evidence="2" id="KW-1185">Reference proteome</keyword>